<evidence type="ECO:0000313" key="3">
    <source>
        <dbReference type="Proteomes" id="UP000887578"/>
    </source>
</evidence>
<dbReference type="GO" id="GO:0000977">
    <property type="term" value="F:RNA polymerase II transcription regulatory region sequence-specific DNA binding"/>
    <property type="evidence" value="ECO:0007669"/>
    <property type="project" value="TreeGrafter"/>
</dbReference>
<dbReference type="GO" id="GO:0046983">
    <property type="term" value="F:protein dimerization activity"/>
    <property type="evidence" value="ECO:0007669"/>
    <property type="project" value="InterPro"/>
</dbReference>
<dbReference type="SMART" id="SM00353">
    <property type="entry name" value="HLH"/>
    <property type="match status" value="1"/>
</dbReference>
<dbReference type="SUPFAM" id="SSF47459">
    <property type="entry name" value="HLH, helix-loop-helix DNA-binding domain"/>
    <property type="match status" value="1"/>
</dbReference>
<name>A0A914PJ20_9BILA</name>
<dbReference type="WBParaSite" id="PDA_v2.g17892.t1">
    <property type="protein sequence ID" value="PDA_v2.g17892.t1"/>
    <property type="gene ID" value="PDA_v2.g17892"/>
</dbReference>
<proteinExistence type="predicted"/>
<dbReference type="InterPro" id="IPR050283">
    <property type="entry name" value="E-box_TF_Regulators"/>
</dbReference>
<keyword evidence="3" id="KW-1185">Reference proteome</keyword>
<dbReference type="PROSITE" id="PS50888">
    <property type="entry name" value="BHLH"/>
    <property type="match status" value="1"/>
</dbReference>
<organism evidence="3 4">
    <name type="scientific">Panagrolaimus davidi</name>
    <dbReference type="NCBI Taxonomy" id="227884"/>
    <lineage>
        <taxon>Eukaryota</taxon>
        <taxon>Metazoa</taxon>
        <taxon>Ecdysozoa</taxon>
        <taxon>Nematoda</taxon>
        <taxon>Chromadorea</taxon>
        <taxon>Rhabditida</taxon>
        <taxon>Tylenchina</taxon>
        <taxon>Panagrolaimomorpha</taxon>
        <taxon>Panagrolaimoidea</taxon>
        <taxon>Panagrolaimidae</taxon>
        <taxon>Panagrolaimus</taxon>
    </lineage>
</organism>
<dbReference type="GO" id="GO:0032502">
    <property type="term" value="P:developmental process"/>
    <property type="evidence" value="ECO:0007669"/>
    <property type="project" value="TreeGrafter"/>
</dbReference>
<sequence length="181" mass="21305">MQQQSSTTPSQHQQQQSEIFSAFHYGSVLQSTINAANLLRAQTNPLTFSSEPNQQHQHMIENNDIGKKNKTISPFDPEAIVPLPFQLTDFKARSVGTTVWKRNERERYRVRCVNEAYEHLRDQLPFDEDEKRLSKVETLKLAIIYIRHLEAILMDERHIRGCNCFDEFQRQLIESESKRFR</sequence>
<dbReference type="PANTHER" id="PTHR23349">
    <property type="entry name" value="BASIC HELIX-LOOP-HELIX TRANSCRIPTION FACTOR, TWIST"/>
    <property type="match status" value="1"/>
</dbReference>
<dbReference type="Pfam" id="PF00010">
    <property type="entry name" value="HLH"/>
    <property type="match status" value="1"/>
</dbReference>
<reference evidence="4" key="1">
    <citation type="submission" date="2022-11" db="UniProtKB">
        <authorList>
            <consortium name="WormBaseParasite"/>
        </authorList>
    </citation>
    <scope>IDENTIFICATION</scope>
</reference>
<evidence type="ECO:0000256" key="1">
    <source>
        <dbReference type="ARBA" id="ARBA00023125"/>
    </source>
</evidence>
<accession>A0A914PJ20</accession>
<dbReference type="Proteomes" id="UP000887578">
    <property type="component" value="Unplaced"/>
</dbReference>
<evidence type="ECO:0000259" key="2">
    <source>
        <dbReference type="PROSITE" id="PS50888"/>
    </source>
</evidence>
<dbReference type="InterPro" id="IPR036638">
    <property type="entry name" value="HLH_DNA-bd_sf"/>
</dbReference>
<dbReference type="InterPro" id="IPR011598">
    <property type="entry name" value="bHLH_dom"/>
</dbReference>
<feature type="domain" description="BHLH" evidence="2">
    <location>
        <begin position="97"/>
        <end position="149"/>
    </location>
</feature>
<keyword evidence="1" id="KW-0238">DNA-binding</keyword>
<protein>
    <submittedName>
        <fullName evidence="4">BHLH domain-containing protein</fullName>
    </submittedName>
</protein>
<dbReference type="CDD" id="cd19724">
    <property type="entry name" value="bHLH_TS_ASCL3_like"/>
    <property type="match status" value="1"/>
</dbReference>
<dbReference type="GO" id="GO:0000981">
    <property type="term" value="F:DNA-binding transcription factor activity, RNA polymerase II-specific"/>
    <property type="evidence" value="ECO:0007669"/>
    <property type="project" value="TreeGrafter"/>
</dbReference>
<dbReference type="AlphaFoldDB" id="A0A914PJ20"/>
<dbReference type="PANTHER" id="PTHR23349:SF108">
    <property type="entry name" value="BHLH DOMAIN-CONTAINING PROTEIN"/>
    <property type="match status" value="1"/>
</dbReference>
<dbReference type="Gene3D" id="4.10.280.10">
    <property type="entry name" value="Helix-loop-helix DNA-binding domain"/>
    <property type="match status" value="1"/>
</dbReference>
<evidence type="ECO:0000313" key="4">
    <source>
        <dbReference type="WBParaSite" id="PDA_v2.g17892.t1"/>
    </source>
</evidence>